<sequence length="613" mass="70123">MGFPLIGETLHFFSPTSTYDIPPFIKTRMSNGQKVIVSTDHEFNYQIFQPEGKDFQSLYLDSFNKIVGENQSMLAYQGSFHKYLKNLILHLHSPQNLKEGLILEMGESTRTHIFSWVTHHGMVSEFIVKKLLSYEELKEGKKLKDSFNKFMDGLISFPLDIPGTAFHACIKGRQNVIKVIKDTINKRKASKKVEGDFLDHLLEEMKNRDEKFLNEAIVVDMVFMILFASFETTSSVITLAIKLVSDHPQVLAQLTWLRKAKPNVPPKTAPLKVIQVSLGLYINCLLGPSIELIIKMWDVVGLCMGTLIVIMISHWCYRWQNPKSQGKLPPGSMAFPLIGETLHFFSPTSTYDIPPFIKTRMSKYGSLFRTSIVGQKVIVSTDHEFNYQIFQQEGKDFRIWYLETFNKIVGDNQSMLVYQGTFHKYLKNLILHLLGPQSLKERLILEMGESTRTHILSWLTHHGGIVDVKQGALNMVFEFIVKKLLSYEELKEGKKLKDNFNKFMDGLISFPLNIPGTAFHACIKGRQNVIKVIKDTINTRKKASKKVEGDFLDHLLEEMENREEKFLNEAIVVDMVFSILFASFETTSSAITLAIKLVSDHPQVLVQLTYYTG</sequence>
<evidence type="ECO:0000256" key="2">
    <source>
        <dbReference type="ARBA" id="ARBA00022723"/>
    </source>
</evidence>
<protein>
    <recommendedName>
        <fullName evidence="6">Cytochrome P450</fullName>
    </recommendedName>
</protein>
<dbReference type="EMBL" id="JAATIQ010000029">
    <property type="protein sequence ID" value="KAF4397833.1"/>
    <property type="molecule type" value="Genomic_DNA"/>
</dbReference>
<comment type="similarity">
    <text evidence="1">Belongs to the cytochrome P450 family.</text>
</comment>
<dbReference type="InterPro" id="IPR036396">
    <property type="entry name" value="Cyt_P450_sf"/>
</dbReference>
<dbReference type="PANTHER" id="PTHR24286">
    <property type="entry name" value="CYTOCHROME P450 26"/>
    <property type="match status" value="1"/>
</dbReference>
<gene>
    <name evidence="4" type="ORF">G4B88_019554</name>
</gene>
<evidence type="ECO:0000256" key="1">
    <source>
        <dbReference type="ARBA" id="ARBA00010617"/>
    </source>
</evidence>
<keyword evidence="3" id="KW-0408">Iron</keyword>
<evidence type="ECO:0000313" key="5">
    <source>
        <dbReference type="Proteomes" id="UP000583929"/>
    </source>
</evidence>
<dbReference type="Pfam" id="PF00067">
    <property type="entry name" value="p450"/>
    <property type="match status" value="2"/>
</dbReference>
<proteinExistence type="inferred from homology"/>
<accession>A0A7J6HRC9</accession>
<evidence type="ECO:0000313" key="4">
    <source>
        <dbReference type="EMBL" id="KAF4397833.1"/>
    </source>
</evidence>
<dbReference type="GO" id="GO:0020037">
    <property type="term" value="F:heme binding"/>
    <property type="evidence" value="ECO:0007669"/>
    <property type="project" value="InterPro"/>
</dbReference>
<dbReference type="Gene3D" id="1.10.630.10">
    <property type="entry name" value="Cytochrome P450"/>
    <property type="match status" value="2"/>
</dbReference>
<dbReference type="GO" id="GO:0016125">
    <property type="term" value="P:sterol metabolic process"/>
    <property type="evidence" value="ECO:0007669"/>
    <property type="project" value="TreeGrafter"/>
</dbReference>
<keyword evidence="5" id="KW-1185">Reference proteome</keyword>
<organism evidence="4 5">
    <name type="scientific">Cannabis sativa</name>
    <name type="common">Hemp</name>
    <name type="synonym">Marijuana</name>
    <dbReference type="NCBI Taxonomy" id="3483"/>
    <lineage>
        <taxon>Eukaryota</taxon>
        <taxon>Viridiplantae</taxon>
        <taxon>Streptophyta</taxon>
        <taxon>Embryophyta</taxon>
        <taxon>Tracheophyta</taxon>
        <taxon>Spermatophyta</taxon>
        <taxon>Magnoliopsida</taxon>
        <taxon>eudicotyledons</taxon>
        <taxon>Gunneridae</taxon>
        <taxon>Pentapetalae</taxon>
        <taxon>rosids</taxon>
        <taxon>fabids</taxon>
        <taxon>Rosales</taxon>
        <taxon>Cannabaceae</taxon>
        <taxon>Cannabis</taxon>
    </lineage>
</organism>
<dbReference type="GO" id="GO:0004497">
    <property type="term" value="F:monooxygenase activity"/>
    <property type="evidence" value="ECO:0007669"/>
    <property type="project" value="InterPro"/>
</dbReference>
<dbReference type="Proteomes" id="UP000583929">
    <property type="component" value="Unassembled WGS sequence"/>
</dbReference>
<evidence type="ECO:0008006" key="6">
    <source>
        <dbReference type="Google" id="ProtNLM"/>
    </source>
</evidence>
<evidence type="ECO:0000256" key="3">
    <source>
        <dbReference type="ARBA" id="ARBA00023004"/>
    </source>
</evidence>
<keyword evidence="2" id="KW-0479">Metal-binding</keyword>
<dbReference type="GO" id="GO:0016132">
    <property type="term" value="P:brassinosteroid biosynthetic process"/>
    <property type="evidence" value="ECO:0007669"/>
    <property type="project" value="TreeGrafter"/>
</dbReference>
<dbReference type="PANTHER" id="PTHR24286:SF185">
    <property type="entry name" value="CYTOCHROME P450 87A3-LIKE"/>
    <property type="match status" value="1"/>
</dbReference>
<dbReference type="GO" id="GO:0016705">
    <property type="term" value="F:oxidoreductase activity, acting on paired donors, with incorporation or reduction of molecular oxygen"/>
    <property type="evidence" value="ECO:0007669"/>
    <property type="project" value="InterPro"/>
</dbReference>
<name>A0A7J6HRC9_CANSA</name>
<dbReference type="GO" id="GO:0010268">
    <property type="term" value="P:brassinosteroid homeostasis"/>
    <property type="evidence" value="ECO:0007669"/>
    <property type="project" value="TreeGrafter"/>
</dbReference>
<dbReference type="GO" id="GO:0005506">
    <property type="term" value="F:iron ion binding"/>
    <property type="evidence" value="ECO:0007669"/>
    <property type="project" value="InterPro"/>
</dbReference>
<dbReference type="AlphaFoldDB" id="A0A7J6HRC9"/>
<dbReference type="InterPro" id="IPR001128">
    <property type="entry name" value="Cyt_P450"/>
</dbReference>
<comment type="caution">
    <text evidence="4">The sequence shown here is derived from an EMBL/GenBank/DDBJ whole genome shotgun (WGS) entry which is preliminary data.</text>
</comment>
<reference evidence="4 5" key="1">
    <citation type="journal article" date="2020" name="bioRxiv">
        <title>Sequence and annotation of 42 cannabis genomes reveals extensive copy number variation in cannabinoid synthesis and pathogen resistance genes.</title>
        <authorList>
            <person name="Mckernan K.J."/>
            <person name="Helbert Y."/>
            <person name="Kane L.T."/>
            <person name="Ebling H."/>
            <person name="Zhang L."/>
            <person name="Liu B."/>
            <person name="Eaton Z."/>
            <person name="Mclaughlin S."/>
            <person name="Kingan S."/>
            <person name="Baybayan P."/>
            <person name="Concepcion G."/>
            <person name="Jordan M."/>
            <person name="Riva A."/>
            <person name="Barbazuk W."/>
            <person name="Harkins T."/>
        </authorList>
    </citation>
    <scope>NUCLEOTIDE SEQUENCE [LARGE SCALE GENOMIC DNA]</scope>
    <source>
        <strain evidence="5">cv. Jamaican Lion 4</strain>
        <tissue evidence="4">Leaf</tissue>
    </source>
</reference>
<dbReference type="SUPFAM" id="SSF48264">
    <property type="entry name" value="Cytochrome P450"/>
    <property type="match status" value="2"/>
</dbReference>